<dbReference type="SUPFAM" id="SSF46785">
    <property type="entry name" value="Winged helix' DNA-binding domain"/>
    <property type="match status" value="1"/>
</dbReference>
<dbReference type="PANTHER" id="PTHR33164:SF103">
    <property type="entry name" value="REGULATORY PROTEIN MARR"/>
    <property type="match status" value="1"/>
</dbReference>
<dbReference type="InterPro" id="IPR036390">
    <property type="entry name" value="WH_DNA-bd_sf"/>
</dbReference>
<dbReference type="Proteomes" id="UP001521150">
    <property type="component" value="Unassembled WGS sequence"/>
</dbReference>
<dbReference type="InterPro" id="IPR039422">
    <property type="entry name" value="MarR/SlyA-like"/>
</dbReference>
<dbReference type="PANTHER" id="PTHR33164">
    <property type="entry name" value="TRANSCRIPTIONAL REGULATOR, MARR FAMILY"/>
    <property type="match status" value="1"/>
</dbReference>
<dbReference type="RefSeq" id="WP_233725737.1">
    <property type="nucleotide sequence ID" value="NZ_JAJVCN010000001.1"/>
</dbReference>
<reference evidence="2 3" key="1">
    <citation type="submission" date="2021-12" db="EMBL/GenBank/DDBJ databases">
        <title>Genome sequence of Kibdelosporangium philippinense ATCC 49844.</title>
        <authorList>
            <person name="Fedorov E.A."/>
            <person name="Omeragic M."/>
            <person name="Shalygina K.F."/>
            <person name="Maclea K.S."/>
        </authorList>
    </citation>
    <scope>NUCLEOTIDE SEQUENCE [LARGE SCALE GENOMIC DNA]</scope>
    <source>
        <strain evidence="2 3">ATCC 49844</strain>
    </source>
</reference>
<dbReference type="Pfam" id="PF12802">
    <property type="entry name" value="MarR_2"/>
    <property type="match status" value="1"/>
</dbReference>
<dbReference type="PROSITE" id="PS50995">
    <property type="entry name" value="HTH_MARR_2"/>
    <property type="match status" value="1"/>
</dbReference>
<comment type="caution">
    <text evidence="2">The sequence shown here is derived from an EMBL/GenBank/DDBJ whole genome shotgun (WGS) entry which is preliminary data.</text>
</comment>
<proteinExistence type="predicted"/>
<evidence type="ECO:0000313" key="3">
    <source>
        <dbReference type="Proteomes" id="UP001521150"/>
    </source>
</evidence>
<sequence length="141" mass="15651">MADERLYFQLQRAAHHLRVAADRRCMGAAGITTAQLGALFAVQQQPGVTQQELAHTLGQRESAITSMVTRLVDAGLISKRTHPRQYRAIALELTASGKRALDRVRPAMDEFNEQMRAAIGADKFTETAEALARLDQWFEAT</sequence>
<accession>A0ABS8Z8J6</accession>
<name>A0ABS8Z8J6_9PSEU</name>
<keyword evidence="3" id="KW-1185">Reference proteome</keyword>
<gene>
    <name evidence="2" type="ORF">LWC34_15375</name>
</gene>
<dbReference type="SMART" id="SM00347">
    <property type="entry name" value="HTH_MARR"/>
    <property type="match status" value="1"/>
</dbReference>
<protein>
    <submittedName>
        <fullName evidence="2">MarR family winged helix-turn-helix transcriptional regulator</fullName>
    </submittedName>
</protein>
<organism evidence="2 3">
    <name type="scientific">Kibdelosporangium philippinense</name>
    <dbReference type="NCBI Taxonomy" id="211113"/>
    <lineage>
        <taxon>Bacteria</taxon>
        <taxon>Bacillati</taxon>
        <taxon>Actinomycetota</taxon>
        <taxon>Actinomycetes</taxon>
        <taxon>Pseudonocardiales</taxon>
        <taxon>Pseudonocardiaceae</taxon>
        <taxon>Kibdelosporangium</taxon>
    </lineage>
</organism>
<dbReference type="InterPro" id="IPR036388">
    <property type="entry name" value="WH-like_DNA-bd_sf"/>
</dbReference>
<evidence type="ECO:0000313" key="2">
    <source>
        <dbReference type="EMBL" id="MCE7004206.1"/>
    </source>
</evidence>
<dbReference type="EMBL" id="JAJVCN010000001">
    <property type="protein sequence ID" value="MCE7004206.1"/>
    <property type="molecule type" value="Genomic_DNA"/>
</dbReference>
<dbReference type="InterPro" id="IPR000835">
    <property type="entry name" value="HTH_MarR-typ"/>
</dbReference>
<feature type="domain" description="HTH marR-type" evidence="1">
    <location>
        <begin position="3"/>
        <end position="136"/>
    </location>
</feature>
<evidence type="ECO:0000259" key="1">
    <source>
        <dbReference type="PROSITE" id="PS50995"/>
    </source>
</evidence>
<dbReference type="Gene3D" id="1.10.10.10">
    <property type="entry name" value="Winged helix-like DNA-binding domain superfamily/Winged helix DNA-binding domain"/>
    <property type="match status" value="1"/>
</dbReference>